<gene>
    <name evidence="3" type="primary">LOC106780756</name>
</gene>
<feature type="compositionally biased region" description="Basic and acidic residues" evidence="1">
    <location>
        <begin position="47"/>
        <end position="56"/>
    </location>
</feature>
<accession>A0A1S3W1V8</accession>
<evidence type="ECO:0000256" key="1">
    <source>
        <dbReference type="SAM" id="MobiDB-lite"/>
    </source>
</evidence>
<sequence length="317" mass="36852">MEECKVAVTRSKRRAEKEIIEIESSEEEEDDEKIIDLRSEGEEEGEQEKTKRKENHHEKFREIFNQVIVVPLAQALHQIPIYSKRIKYYLGDVIDLDEEEIEKREVYTRPKKRKHPTKMKDPGSLTLPSVIGDVDVGRAMLDSGSNINMMSVSYLKKIRGLVLKPSNLSVMVADGSTKWPIGMVEDVIVRVEHLEFLVDFIVMDMDTNERIPVILGRPFMRTAKLLMSIYEGRIMLKDQENVPKEEDIDKGIHLNLKKAILQPGAKVKYKKKEWLVKELKEKGVVEIERPYSRLPKEVDRMHLKSWWAEDTNVGEKT</sequence>
<dbReference type="PANTHER" id="PTHR33067">
    <property type="entry name" value="RNA-DIRECTED DNA POLYMERASE-RELATED"/>
    <property type="match status" value="1"/>
</dbReference>
<dbReference type="SUPFAM" id="SSF50630">
    <property type="entry name" value="Acid proteases"/>
    <property type="match status" value="1"/>
</dbReference>
<name>A0A1S3W1V8_VIGRR</name>
<protein>
    <submittedName>
        <fullName evidence="3">Uncharacterized protein LOC106780756</fullName>
    </submittedName>
</protein>
<evidence type="ECO:0000313" key="2">
    <source>
        <dbReference type="Proteomes" id="UP000087766"/>
    </source>
</evidence>
<dbReference type="KEGG" id="vra:106780756"/>
<dbReference type="AlphaFoldDB" id="A0A1S3W1V8"/>
<dbReference type="PANTHER" id="PTHR33067:SF35">
    <property type="entry name" value="ASPARTIC PEPTIDASE DDI1-TYPE DOMAIN-CONTAINING PROTEIN"/>
    <property type="match status" value="1"/>
</dbReference>
<dbReference type="Proteomes" id="UP000087766">
    <property type="component" value="Unplaced"/>
</dbReference>
<keyword evidence="2" id="KW-1185">Reference proteome</keyword>
<dbReference type="CDD" id="cd00303">
    <property type="entry name" value="retropepsin_like"/>
    <property type="match status" value="1"/>
</dbReference>
<proteinExistence type="predicted"/>
<feature type="region of interest" description="Disordered" evidence="1">
    <location>
        <begin position="1"/>
        <end position="56"/>
    </location>
</feature>
<dbReference type="GeneID" id="106780756"/>
<reference evidence="3" key="1">
    <citation type="submission" date="2025-08" db="UniProtKB">
        <authorList>
            <consortium name="RefSeq"/>
        </authorList>
    </citation>
    <scope>IDENTIFICATION</scope>
    <source>
        <tissue evidence="3">Leaf</tissue>
    </source>
</reference>
<dbReference type="InterPro" id="IPR021109">
    <property type="entry name" value="Peptidase_aspartic_dom_sf"/>
</dbReference>
<evidence type="ECO:0000313" key="3">
    <source>
        <dbReference type="RefSeq" id="XP_014524551.1"/>
    </source>
</evidence>
<dbReference type="Pfam" id="PF13650">
    <property type="entry name" value="Asp_protease_2"/>
    <property type="match status" value="1"/>
</dbReference>
<dbReference type="Gene3D" id="2.40.70.10">
    <property type="entry name" value="Acid Proteases"/>
    <property type="match status" value="1"/>
</dbReference>
<organism evidence="2 3">
    <name type="scientific">Vigna radiata var. radiata</name>
    <name type="common">Mung bean</name>
    <name type="synonym">Phaseolus aureus</name>
    <dbReference type="NCBI Taxonomy" id="3916"/>
    <lineage>
        <taxon>Eukaryota</taxon>
        <taxon>Viridiplantae</taxon>
        <taxon>Streptophyta</taxon>
        <taxon>Embryophyta</taxon>
        <taxon>Tracheophyta</taxon>
        <taxon>Spermatophyta</taxon>
        <taxon>Magnoliopsida</taxon>
        <taxon>eudicotyledons</taxon>
        <taxon>Gunneridae</taxon>
        <taxon>Pentapetalae</taxon>
        <taxon>rosids</taxon>
        <taxon>fabids</taxon>
        <taxon>Fabales</taxon>
        <taxon>Fabaceae</taxon>
        <taxon>Papilionoideae</taxon>
        <taxon>50 kb inversion clade</taxon>
        <taxon>NPAAA clade</taxon>
        <taxon>indigoferoid/millettioid clade</taxon>
        <taxon>Phaseoleae</taxon>
        <taxon>Vigna</taxon>
    </lineage>
</organism>
<dbReference type="RefSeq" id="XP_014524551.1">
    <property type="nucleotide sequence ID" value="XM_014669065.1"/>
</dbReference>
<feature type="compositionally biased region" description="Acidic residues" evidence="1">
    <location>
        <begin position="21"/>
        <end position="33"/>
    </location>
</feature>